<evidence type="ECO:0000259" key="9">
    <source>
        <dbReference type="PROSITE" id="PS50067"/>
    </source>
</evidence>
<dbReference type="GO" id="GO:0007018">
    <property type="term" value="P:microtubule-based movement"/>
    <property type="evidence" value="ECO:0007669"/>
    <property type="project" value="InterPro"/>
</dbReference>
<dbReference type="GO" id="GO:0016787">
    <property type="term" value="F:hydrolase activity"/>
    <property type="evidence" value="ECO:0007669"/>
    <property type="project" value="UniProtKB-KW"/>
</dbReference>
<keyword evidence="6" id="KW-0493">Microtubule</keyword>
<dbReference type="GO" id="GO:0003777">
    <property type="term" value="F:microtubule motor activity"/>
    <property type="evidence" value="ECO:0007669"/>
    <property type="project" value="InterPro"/>
</dbReference>
<comment type="caution">
    <text evidence="10">The sequence shown here is derived from an EMBL/GenBank/DDBJ whole genome shotgun (WGS) entry which is preliminary data.</text>
</comment>
<dbReference type="CDD" id="cd00106">
    <property type="entry name" value="KISc"/>
    <property type="match status" value="1"/>
</dbReference>
<gene>
    <name evidence="10" type="ORF">BpHYR1_007641</name>
</gene>
<keyword evidence="7" id="KW-0175">Coiled coil</keyword>
<keyword evidence="4" id="KW-0206">Cytoskeleton</keyword>
<keyword evidence="10" id="KW-0378">Hydrolase</keyword>
<accession>A0A3M7RXB2</accession>
<dbReference type="GO" id="GO:0005524">
    <property type="term" value="F:ATP binding"/>
    <property type="evidence" value="ECO:0007669"/>
    <property type="project" value="UniProtKB-UniRule"/>
</dbReference>
<feature type="binding site" evidence="5">
    <location>
        <begin position="229"/>
        <end position="236"/>
    </location>
    <ligand>
        <name>ATP</name>
        <dbReference type="ChEBI" id="CHEBI:30616"/>
    </ligand>
</feature>
<evidence type="ECO:0000256" key="5">
    <source>
        <dbReference type="PROSITE-ProRule" id="PRU00283"/>
    </source>
</evidence>
<evidence type="ECO:0000256" key="8">
    <source>
        <dbReference type="SAM" id="MobiDB-lite"/>
    </source>
</evidence>
<dbReference type="GO" id="GO:0008017">
    <property type="term" value="F:microtubule binding"/>
    <property type="evidence" value="ECO:0007669"/>
    <property type="project" value="InterPro"/>
</dbReference>
<evidence type="ECO:0000313" key="10">
    <source>
        <dbReference type="EMBL" id="RNA28201.1"/>
    </source>
</evidence>
<feature type="compositionally biased region" description="Low complexity" evidence="8">
    <location>
        <begin position="550"/>
        <end position="559"/>
    </location>
</feature>
<evidence type="ECO:0000313" key="11">
    <source>
        <dbReference type="Proteomes" id="UP000276133"/>
    </source>
</evidence>
<dbReference type="InterPro" id="IPR027417">
    <property type="entry name" value="P-loop_NTPase"/>
</dbReference>
<organism evidence="10 11">
    <name type="scientific">Brachionus plicatilis</name>
    <name type="common">Marine rotifer</name>
    <name type="synonym">Brachionus muelleri</name>
    <dbReference type="NCBI Taxonomy" id="10195"/>
    <lineage>
        <taxon>Eukaryota</taxon>
        <taxon>Metazoa</taxon>
        <taxon>Spiralia</taxon>
        <taxon>Gnathifera</taxon>
        <taxon>Rotifera</taxon>
        <taxon>Eurotatoria</taxon>
        <taxon>Monogononta</taxon>
        <taxon>Pseudotrocha</taxon>
        <taxon>Ploima</taxon>
        <taxon>Brachionidae</taxon>
        <taxon>Brachionus</taxon>
    </lineage>
</organism>
<evidence type="ECO:0000256" key="7">
    <source>
        <dbReference type="SAM" id="Coils"/>
    </source>
</evidence>
<keyword evidence="4" id="KW-0963">Cytoplasm</keyword>
<feature type="coiled-coil region" evidence="7">
    <location>
        <begin position="496"/>
        <end position="523"/>
    </location>
</feature>
<dbReference type="Gene3D" id="3.40.850.10">
    <property type="entry name" value="Kinesin motor domain"/>
    <property type="match status" value="1"/>
</dbReference>
<keyword evidence="5 6" id="KW-0505">Motor protein</keyword>
<evidence type="ECO:0000256" key="6">
    <source>
        <dbReference type="RuleBase" id="RU000394"/>
    </source>
</evidence>
<dbReference type="InterPro" id="IPR036961">
    <property type="entry name" value="Kinesin_motor_dom_sf"/>
</dbReference>
<dbReference type="FunFam" id="3.40.850.10:FF:000080">
    <property type="entry name" value="Kinesin-like protein"/>
    <property type="match status" value="1"/>
</dbReference>
<feature type="region of interest" description="Disordered" evidence="8">
    <location>
        <begin position="528"/>
        <end position="559"/>
    </location>
</feature>
<evidence type="ECO:0000256" key="3">
    <source>
        <dbReference type="ARBA" id="ARBA00022840"/>
    </source>
</evidence>
<dbReference type="GO" id="GO:0051231">
    <property type="term" value="P:spindle elongation"/>
    <property type="evidence" value="ECO:0007669"/>
    <property type="project" value="TreeGrafter"/>
</dbReference>
<keyword evidence="11" id="KW-1185">Reference proteome</keyword>
<dbReference type="PROSITE" id="PS50067">
    <property type="entry name" value="KINESIN_MOTOR_2"/>
    <property type="match status" value="1"/>
</dbReference>
<dbReference type="OrthoDB" id="3176171at2759"/>
<dbReference type="InterPro" id="IPR001752">
    <property type="entry name" value="Kinesin_motor_dom"/>
</dbReference>
<dbReference type="GO" id="GO:0007052">
    <property type="term" value="P:mitotic spindle organization"/>
    <property type="evidence" value="ECO:0007669"/>
    <property type="project" value="TreeGrafter"/>
</dbReference>
<dbReference type="PANTHER" id="PTHR47969">
    <property type="entry name" value="CHROMOSOME-ASSOCIATED KINESIN KIF4A-RELATED"/>
    <property type="match status" value="1"/>
</dbReference>
<feature type="region of interest" description="Disordered" evidence="8">
    <location>
        <begin position="113"/>
        <end position="141"/>
    </location>
</feature>
<dbReference type="PANTHER" id="PTHR47969:SF33">
    <property type="entry name" value="KINESIN-LIKE PROTEIN"/>
    <property type="match status" value="1"/>
</dbReference>
<feature type="domain" description="Kinesin motor" evidence="9">
    <location>
        <begin position="148"/>
        <end position="488"/>
    </location>
</feature>
<sequence>MSVKTLQEVHSPRVFMIPDQKFKSQASSLNESPIKRKSIEFEPSKATNSRRVSKDAVSNKSLDNGFVKKNLTNRGVQTDYLEIVKSGKSESIVALSGSQISSFATSTSRVSSSIVTGSKPDVGSIKSTKNKKKKNYQDSNNQFGEKDKVRVVVRIRPTSDQEQANGDQEIVSCDRASLIVEGKTQSRKFFFDSVFDPNSNQDEVFNYSGIKRLIDMAIDGFVCTCFAYGQTGSGKTYTMVGPAGAYEMNTQDRYLHFGLIPRSINYLFNQLRQRTSDSQSVFYIRVSYYEIYNEQIRDLINPNSGRKLEIRGSQEEGFFVDNLFATYIETMDEILTILREGEYNRSTASHLLNEHSSRSHAVLTIQVENELQNSDDPREQMTKLGKLIFVDLAGSEKVKVTMSKGKQLTETNNINKSLLVLGTCISALSDQNKRDGHIPYRDSKLTKLLSESLGGSGITLMIACISPAMTCENESLNTLRYANRAQNIENVPLAKSDSRENIVLKLKRELRKLKEENHVLKQQLGVPNANNVSTASSSSGSRFPKIRNGSSHSSASTESELYGRLREYMKENKSLKNENSQLERFREKVRKEHEVLTRENEKLARKLDQVLRTQGVATEYLTDSNYVAVDSNGAAPRNVAKSTSVRALPKLDKNSNYTFQQHYL</sequence>
<proteinExistence type="inferred from homology"/>
<evidence type="ECO:0000256" key="1">
    <source>
        <dbReference type="ARBA" id="ARBA00004245"/>
    </source>
</evidence>
<dbReference type="PRINTS" id="PR00380">
    <property type="entry name" value="KINESINHEAVY"/>
</dbReference>
<dbReference type="Proteomes" id="UP000276133">
    <property type="component" value="Unassembled WGS sequence"/>
</dbReference>
<feature type="compositionally biased region" description="Polar residues" evidence="8">
    <location>
        <begin position="45"/>
        <end position="56"/>
    </location>
</feature>
<dbReference type="InterPro" id="IPR019821">
    <property type="entry name" value="Kinesin_motor_CS"/>
</dbReference>
<comment type="subcellular location">
    <subcellularLocation>
        <location evidence="1">Cytoplasm</location>
        <location evidence="1">Cytoskeleton</location>
    </subcellularLocation>
</comment>
<dbReference type="GO" id="GO:0005875">
    <property type="term" value="C:microtubule associated complex"/>
    <property type="evidence" value="ECO:0007669"/>
    <property type="project" value="TreeGrafter"/>
</dbReference>
<dbReference type="STRING" id="10195.A0A3M7RXB2"/>
<dbReference type="PROSITE" id="PS00411">
    <property type="entry name" value="KINESIN_MOTOR_1"/>
    <property type="match status" value="1"/>
</dbReference>
<feature type="region of interest" description="Disordered" evidence="8">
    <location>
        <begin position="26"/>
        <end position="56"/>
    </location>
</feature>
<evidence type="ECO:0000256" key="4">
    <source>
        <dbReference type="ARBA" id="ARBA00023212"/>
    </source>
</evidence>
<keyword evidence="2 5" id="KW-0547">Nucleotide-binding</keyword>
<dbReference type="AlphaFoldDB" id="A0A3M7RXB2"/>
<dbReference type="GO" id="GO:0005874">
    <property type="term" value="C:microtubule"/>
    <property type="evidence" value="ECO:0007669"/>
    <property type="project" value="UniProtKB-KW"/>
</dbReference>
<dbReference type="SUPFAM" id="SSF52540">
    <property type="entry name" value="P-loop containing nucleoside triphosphate hydrolases"/>
    <property type="match status" value="1"/>
</dbReference>
<dbReference type="SMART" id="SM00129">
    <property type="entry name" value="KISc"/>
    <property type="match status" value="1"/>
</dbReference>
<reference evidence="10 11" key="1">
    <citation type="journal article" date="2018" name="Sci. Rep.">
        <title>Genomic signatures of local adaptation to the degree of environmental predictability in rotifers.</title>
        <authorList>
            <person name="Franch-Gras L."/>
            <person name="Hahn C."/>
            <person name="Garcia-Roger E.M."/>
            <person name="Carmona M.J."/>
            <person name="Serra M."/>
            <person name="Gomez A."/>
        </authorList>
    </citation>
    <scope>NUCLEOTIDE SEQUENCE [LARGE SCALE GENOMIC DNA]</scope>
    <source>
        <strain evidence="10">HYR1</strain>
    </source>
</reference>
<name>A0A3M7RXB2_BRAPC</name>
<protein>
    <recommendedName>
        <fullName evidence="6">Kinesin-like protein</fullName>
    </recommendedName>
</protein>
<dbReference type="EMBL" id="REGN01002421">
    <property type="protein sequence ID" value="RNA28201.1"/>
    <property type="molecule type" value="Genomic_DNA"/>
</dbReference>
<feature type="compositionally biased region" description="Basic and acidic residues" evidence="8">
    <location>
        <begin position="33"/>
        <end position="43"/>
    </location>
</feature>
<evidence type="ECO:0000256" key="2">
    <source>
        <dbReference type="ARBA" id="ARBA00022741"/>
    </source>
</evidence>
<keyword evidence="3 5" id="KW-0067">ATP-binding</keyword>
<comment type="similarity">
    <text evidence="5 6">Belongs to the TRAFAC class myosin-kinesin ATPase superfamily. Kinesin family.</text>
</comment>
<dbReference type="InterPro" id="IPR027640">
    <property type="entry name" value="Kinesin-like_fam"/>
</dbReference>
<dbReference type="Pfam" id="PF00225">
    <property type="entry name" value="Kinesin"/>
    <property type="match status" value="1"/>
</dbReference>